<dbReference type="EMBL" id="JANPWB010000010">
    <property type="protein sequence ID" value="KAJ1140343.1"/>
    <property type="molecule type" value="Genomic_DNA"/>
</dbReference>
<comment type="caution">
    <text evidence="1">The sequence shown here is derived from an EMBL/GenBank/DDBJ whole genome shotgun (WGS) entry which is preliminary data.</text>
</comment>
<protein>
    <submittedName>
        <fullName evidence="1">Uncharacterized protein</fullName>
    </submittedName>
</protein>
<dbReference type="AlphaFoldDB" id="A0AAV7QPB6"/>
<accession>A0AAV7QPB6</accession>
<evidence type="ECO:0000313" key="2">
    <source>
        <dbReference type="Proteomes" id="UP001066276"/>
    </source>
</evidence>
<organism evidence="1 2">
    <name type="scientific">Pleurodeles waltl</name>
    <name type="common">Iberian ribbed newt</name>
    <dbReference type="NCBI Taxonomy" id="8319"/>
    <lineage>
        <taxon>Eukaryota</taxon>
        <taxon>Metazoa</taxon>
        <taxon>Chordata</taxon>
        <taxon>Craniata</taxon>
        <taxon>Vertebrata</taxon>
        <taxon>Euteleostomi</taxon>
        <taxon>Amphibia</taxon>
        <taxon>Batrachia</taxon>
        <taxon>Caudata</taxon>
        <taxon>Salamandroidea</taxon>
        <taxon>Salamandridae</taxon>
        <taxon>Pleurodelinae</taxon>
        <taxon>Pleurodeles</taxon>
    </lineage>
</organism>
<proteinExistence type="predicted"/>
<reference evidence="1" key="1">
    <citation type="journal article" date="2022" name="bioRxiv">
        <title>Sequencing and chromosome-scale assembly of the giantPleurodeles waltlgenome.</title>
        <authorList>
            <person name="Brown T."/>
            <person name="Elewa A."/>
            <person name="Iarovenko S."/>
            <person name="Subramanian E."/>
            <person name="Araus A.J."/>
            <person name="Petzold A."/>
            <person name="Susuki M."/>
            <person name="Suzuki K.-i.T."/>
            <person name="Hayashi T."/>
            <person name="Toyoda A."/>
            <person name="Oliveira C."/>
            <person name="Osipova E."/>
            <person name="Leigh N.D."/>
            <person name="Simon A."/>
            <person name="Yun M.H."/>
        </authorList>
    </citation>
    <scope>NUCLEOTIDE SEQUENCE</scope>
    <source>
        <strain evidence="1">20211129_DDA</strain>
        <tissue evidence="1">Liver</tissue>
    </source>
</reference>
<sequence length="67" mass="7292">MGRRGGSSAGPLERRVTISLEMRCQLTAPSPTTHDFKLNKILEAIEATGQDLRNTVDAVAIEVSLLR</sequence>
<keyword evidence="2" id="KW-1185">Reference proteome</keyword>
<dbReference type="Proteomes" id="UP001066276">
    <property type="component" value="Chromosome 6"/>
</dbReference>
<name>A0AAV7QPB6_PLEWA</name>
<evidence type="ECO:0000313" key="1">
    <source>
        <dbReference type="EMBL" id="KAJ1140343.1"/>
    </source>
</evidence>
<gene>
    <name evidence="1" type="ORF">NDU88_006700</name>
</gene>